<dbReference type="RefSeq" id="WP_121738903.1">
    <property type="nucleotide sequence ID" value="NZ_CP032153.1"/>
</dbReference>
<dbReference type="AlphaFoldDB" id="A0A3G2HV11"/>
<gene>
    <name evidence="2" type="ORF">D3M96_10375</name>
</gene>
<dbReference type="KEGG" id="aaqu:D3M96_10375"/>
<proteinExistence type="predicted"/>
<feature type="domain" description="NadR/Ttd14 AAA" evidence="1">
    <location>
        <begin position="5"/>
        <end position="166"/>
    </location>
</feature>
<dbReference type="SUPFAM" id="SSF52540">
    <property type="entry name" value="P-loop containing nucleoside triphosphate hydrolases"/>
    <property type="match status" value="1"/>
</dbReference>
<protein>
    <submittedName>
        <fullName evidence="2">ATPase</fullName>
    </submittedName>
</protein>
<dbReference type="EMBL" id="CP032153">
    <property type="protein sequence ID" value="AYN20894.1"/>
    <property type="molecule type" value="Genomic_DNA"/>
</dbReference>
<organism evidence="2 3">
    <name type="scientific">Alcaligenes aquatilis</name>
    <dbReference type="NCBI Taxonomy" id="323284"/>
    <lineage>
        <taxon>Bacteria</taxon>
        <taxon>Pseudomonadati</taxon>
        <taxon>Pseudomonadota</taxon>
        <taxon>Betaproteobacteria</taxon>
        <taxon>Burkholderiales</taxon>
        <taxon>Alcaligenaceae</taxon>
        <taxon>Alcaligenes</taxon>
    </lineage>
</organism>
<reference evidence="2 3" key="1">
    <citation type="submission" date="2018-09" db="EMBL/GenBank/DDBJ databases">
        <title>Complete genome sequence of the hydrocarbonoclastic bacterium Alcaligenes aquatilis QD168, isolated from a crude-oil polluted marine sediment of Central Chile.</title>
        <authorList>
            <person name="Duran R.E."/>
            <person name="Barra B."/>
            <person name="Salva-Serra F."/>
            <person name="Mendez V."/>
            <person name="Moore E.R.B."/>
            <person name="Seeger M."/>
        </authorList>
    </citation>
    <scope>NUCLEOTIDE SEQUENCE [LARGE SCALE GENOMIC DNA]</scope>
    <source>
        <strain evidence="2 3">QD168</strain>
    </source>
</reference>
<dbReference type="OrthoDB" id="5638848at2"/>
<sequence>MNPFVLISGCSGGGKSTLLSELQNRGYTVIQEPGRRIVQEQLASGGSALPWLDMEAFLNEAIKTAQDDYSSAPKDSGWVFFDRGLIDAAAALQELKGTPLLDELNKTCPYHSQVFLTPPWPEIYAADPERRHDMDAALREYERLERVYPLLGYQVSLLPKTSVEKRADFVLKALTQV</sequence>
<name>A0A3G2HV11_9BURK</name>
<dbReference type="Proteomes" id="UP000268070">
    <property type="component" value="Chromosome"/>
</dbReference>
<dbReference type="Pfam" id="PF13521">
    <property type="entry name" value="AAA_28"/>
    <property type="match status" value="1"/>
</dbReference>
<evidence type="ECO:0000313" key="3">
    <source>
        <dbReference type="Proteomes" id="UP000268070"/>
    </source>
</evidence>
<dbReference type="Gene3D" id="3.40.50.300">
    <property type="entry name" value="P-loop containing nucleotide triphosphate hydrolases"/>
    <property type="match status" value="1"/>
</dbReference>
<dbReference type="InterPro" id="IPR038727">
    <property type="entry name" value="NadR/Ttd14_AAA_dom"/>
</dbReference>
<dbReference type="InterPro" id="IPR027417">
    <property type="entry name" value="P-loop_NTPase"/>
</dbReference>
<accession>A0A3G2HV11</accession>
<evidence type="ECO:0000313" key="2">
    <source>
        <dbReference type="EMBL" id="AYN20894.1"/>
    </source>
</evidence>
<evidence type="ECO:0000259" key="1">
    <source>
        <dbReference type="Pfam" id="PF13521"/>
    </source>
</evidence>